<gene>
    <name evidence="6 8" type="primary">minC</name>
    <name evidence="8" type="ORF">GDR74_17690</name>
</gene>
<reference evidence="8 9" key="1">
    <citation type="submission" date="2019-10" db="EMBL/GenBank/DDBJ databases">
        <title>Isolation, Identification of Microvirga thermotolerans HR1, a novel thermophilic bacterium and Comparative Genomics of the genus Microvirga.</title>
        <authorList>
            <person name="Li J."/>
            <person name="Zhang W."/>
            <person name="Lin M."/>
            <person name="Wang J."/>
        </authorList>
    </citation>
    <scope>NUCLEOTIDE SEQUENCE [LARGE SCALE GENOMIC DNA]</scope>
    <source>
        <strain evidence="8 9">HR1</strain>
    </source>
</reference>
<dbReference type="GO" id="GO:1901891">
    <property type="term" value="P:regulation of cell septum assembly"/>
    <property type="evidence" value="ECO:0007669"/>
    <property type="project" value="InterPro"/>
</dbReference>
<comment type="function">
    <text evidence="5 6">Cell division inhibitor that blocks the formation of polar Z ring septums. Rapidly oscillates between the poles of the cell to destabilize FtsZ filaments that have formed before they mature into polar Z rings. Prevents FtsZ polymerization.</text>
</comment>
<keyword evidence="3 6" id="KW-0717">Septation</keyword>
<keyword evidence="2 6" id="KW-0132">Cell division</keyword>
<dbReference type="KEGG" id="mico:GDR74_17690"/>
<feature type="domain" description="Septum formation inhibitor MinC C-terminal" evidence="7">
    <location>
        <begin position="146"/>
        <end position="245"/>
    </location>
</feature>
<protein>
    <recommendedName>
        <fullName evidence="6">Probable septum site-determining protein MinC</fullName>
    </recommendedName>
</protein>
<evidence type="ECO:0000256" key="5">
    <source>
        <dbReference type="ARBA" id="ARBA00025606"/>
    </source>
</evidence>
<evidence type="ECO:0000256" key="1">
    <source>
        <dbReference type="ARBA" id="ARBA00006291"/>
    </source>
</evidence>
<keyword evidence="9" id="KW-1185">Reference proteome</keyword>
<evidence type="ECO:0000256" key="2">
    <source>
        <dbReference type="ARBA" id="ARBA00022618"/>
    </source>
</evidence>
<evidence type="ECO:0000313" key="8">
    <source>
        <dbReference type="EMBL" id="QFU17897.1"/>
    </source>
</evidence>
<dbReference type="Pfam" id="PF03775">
    <property type="entry name" value="MinC_C"/>
    <property type="match status" value="1"/>
</dbReference>
<comment type="similarity">
    <text evidence="1 6">Belongs to the MinC family.</text>
</comment>
<dbReference type="NCBIfam" id="TIGR01222">
    <property type="entry name" value="minC"/>
    <property type="match status" value="1"/>
</dbReference>
<dbReference type="RefSeq" id="WP_152587528.1">
    <property type="nucleotide sequence ID" value="NZ_CP045423.1"/>
</dbReference>
<dbReference type="PANTHER" id="PTHR34108:SF1">
    <property type="entry name" value="SEPTUM SITE-DETERMINING PROTEIN MINC"/>
    <property type="match status" value="1"/>
</dbReference>
<dbReference type="SUPFAM" id="SSF63848">
    <property type="entry name" value="Cell-division inhibitor MinC, C-terminal domain"/>
    <property type="match status" value="1"/>
</dbReference>
<dbReference type="Gene3D" id="2.160.20.70">
    <property type="match status" value="1"/>
</dbReference>
<dbReference type="AlphaFoldDB" id="A0A5P9JZ67"/>
<dbReference type="InterPro" id="IPR016098">
    <property type="entry name" value="CAP/MinC_C"/>
</dbReference>
<proteinExistence type="inferred from homology"/>
<dbReference type="PANTHER" id="PTHR34108">
    <property type="entry name" value="SEPTUM SITE-DETERMINING PROTEIN MINC"/>
    <property type="match status" value="1"/>
</dbReference>
<evidence type="ECO:0000256" key="6">
    <source>
        <dbReference type="HAMAP-Rule" id="MF_00267"/>
    </source>
</evidence>
<organism evidence="8 9">
    <name type="scientific">Microvirga thermotolerans</name>
    <dbReference type="NCBI Taxonomy" id="2651334"/>
    <lineage>
        <taxon>Bacteria</taxon>
        <taxon>Pseudomonadati</taxon>
        <taxon>Pseudomonadota</taxon>
        <taxon>Alphaproteobacteria</taxon>
        <taxon>Hyphomicrobiales</taxon>
        <taxon>Methylobacteriaceae</taxon>
        <taxon>Microvirga</taxon>
    </lineage>
</organism>
<dbReference type="InterPro" id="IPR013033">
    <property type="entry name" value="MinC"/>
</dbReference>
<sequence>MRKSGPYKEPDFVTIAVRPRPSLRFRGRSFLALVLAPVVPLRDWLEDLDAVMKNSPGFFADRAILLDVSALKPSKSELKFLLAALKMRDIRIIGLEGAAPQVLDPDMPGPVSGGRAAGDIEVPDLDAMPIPVASAPQPAANSTLLIEGSLRSGQSILHTEGDVTILGSVASGAEVVAGGSIHIYGALRGRAIAGCTGNGRARIFCRKFEAELIAIDGLYKTADDLGTKFHGQPVQVNLDGDAIILKTLD</sequence>
<dbReference type="HAMAP" id="MF_00267">
    <property type="entry name" value="MinC"/>
    <property type="match status" value="1"/>
</dbReference>
<dbReference type="GO" id="GO:0000902">
    <property type="term" value="P:cell morphogenesis"/>
    <property type="evidence" value="ECO:0007669"/>
    <property type="project" value="InterPro"/>
</dbReference>
<name>A0A5P9JZ67_9HYPH</name>
<dbReference type="InterPro" id="IPR005526">
    <property type="entry name" value="Septum_form_inhib_MinC_C"/>
</dbReference>
<dbReference type="Gene3D" id="3.30.70.260">
    <property type="match status" value="1"/>
</dbReference>
<dbReference type="EMBL" id="CP045423">
    <property type="protein sequence ID" value="QFU17897.1"/>
    <property type="molecule type" value="Genomic_DNA"/>
</dbReference>
<evidence type="ECO:0000259" key="7">
    <source>
        <dbReference type="Pfam" id="PF03775"/>
    </source>
</evidence>
<dbReference type="GO" id="GO:0000917">
    <property type="term" value="P:division septum assembly"/>
    <property type="evidence" value="ECO:0007669"/>
    <property type="project" value="UniProtKB-KW"/>
</dbReference>
<evidence type="ECO:0000313" key="9">
    <source>
        <dbReference type="Proteomes" id="UP000325614"/>
    </source>
</evidence>
<dbReference type="InterPro" id="IPR036145">
    <property type="entry name" value="MinC_C_sf"/>
</dbReference>
<accession>A0A5P9JZ67</accession>
<dbReference type="Proteomes" id="UP000325614">
    <property type="component" value="Chromosome"/>
</dbReference>
<comment type="subunit">
    <text evidence="6">Interacts with MinD and FtsZ.</text>
</comment>
<evidence type="ECO:0000256" key="4">
    <source>
        <dbReference type="ARBA" id="ARBA00023306"/>
    </source>
</evidence>
<keyword evidence="4 6" id="KW-0131">Cell cycle</keyword>
<evidence type="ECO:0000256" key="3">
    <source>
        <dbReference type="ARBA" id="ARBA00023210"/>
    </source>
</evidence>